<evidence type="ECO:0000313" key="4">
    <source>
        <dbReference type="Proteomes" id="UP000520770"/>
    </source>
</evidence>
<dbReference type="EMBL" id="JACIGY010000015">
    <property type="protein sequence ID" value="MBB4414853.1"/>
    <property type="molecule type" value="Genomic_DNA"/>
</dbReference>
<reference evidence="4 5" key="1">
    <citation type="submission" date="2020-08" db="EMBL/GenBank/DDBJ databases">
        <title>Genomic Encyclopedia of Type Strains, Phase IV (KMG-V): Genome sequencing to study the core and pangenomes of soil and plant-associated prokaryotes.</title>
        <authorList>
            <person name="Whitman W."/>
        </authorList>
    </citation>
    <scope>NUCLEOTIDE SEQUENCE [LARGE SCALE GENOMIC DNA]</scope>
    <source>
        <strain evidence="2 5">SEMIA 444</strain>
        <strain evidence="1 4">SEMIA 448</strain>
        <strain evidence="3 6">SEMIA 452</strain>
    </source>
</reference>
<evidence type="ECO:0000313" key="6">
    <source>
        <dbReference type="Proteomes" id="UP000576087"/>
    </source>
</evidence>
<dbReference type="EMBL" id="JACIGW010000013">
    <property type="protein sequence ID" value="MBB4351601.1"/>
    <property type="molecule type" value="Genomic_DNA"/>
</dbReference>
<name>A0A7W6Y4X6_9HYPH</name>
<evidence type="ECO:0000313" key="3">
    <source>
        <dbReference type="EMBL" id="MBB4449527.1"/>
    </source>
</evidence>
<comment type="caution">
    <text evidence="3">The sequence shown here is derived from an EMBL/GenBank/DDBJ whole genome shotgun (WGS) entry which is preliminary data.</text>
</comment>
<evidence type="ECO:0000313" key="5">
    <source>
        <dbReference type="Proteomes" id="UP000524535"/>
    </source>
</evidence>
<dbReference type="AlphaFoldDB" id="A0A7W6Y4X6"/>
<proteinExistence type="predicted"/>
<dbReference type="Proteomes" id="UP000524535">
    <property type="component" value="Unassembled WGS sequence"/>
</dbReference>
<dbReference type="EMBL" id="JACIHM010000016">
    <property type="protein sequence ID" value="MBB4449527.1"/>
    <property type="molecule type" value="Genomic_DNA"/>
</dbReference>
<organism evidence="3 6">
    <name type="scientific">Aliirhizobium cellulosilyticum</name>
    <dbReference type="NCBI Taxonomy" id="393664"/>
    <lineage>
        <taxon>Bacteria</taxon>
        <taxon>Pseudomonadati</taxon>
        <taxon>Pseudomonadota</taxon>
        <taxon>Alphaproteobacteria</taxon>
        <taxon>Hyphomicrobiales</taxon>
        <taxon>Rhizobiaceae</taxon>
        <taxon>Aliirhizobium</taxon>
    </lineage>
</organism>
<protein>
    <submittedName>
        <fullName evidence="3">Uncharacterized protein</fullName>
    </submittedName>
</protein>
<keyword evidence="5" id="KW-1185">Reference proteome</keyword>
<dbReference type="Proteomes" id="UP000576087">
    <property type="component" value="Unassembled WGS sequence"/>
</dbReference>
<sequence length="140" mass="16519">MTHILRWHEKLVEHRKRPQTSQADHTLPHLNTLDGRDFAAIGTALFGEAWTGRLAFHMNRSPEYMRKLAKGERPMREPLWRLLEAICMQQVVHLEFVESRLREFRFTDEIASDLTMNDRPATDEEDDVDVWQLIIGPTFH</sequence>
<dbReference type="RefSeq" id="WP_183830096.1">
    <property type="nucleotide sequence ID" value="NZ_JACIGW010000013.1"/>
</dbReference>
<dbReference type="Proteomes" id="UP000520770">
    <property type="component" value="Unassembled WGS sequence"/>
</dbReference>
<evidence type="ECO:0000313" key="2">
    <source>
        <dbReference type="EMBL" id="MBB4414853.1"/>
    </source>
</evidence>
<evidence type="ECO:0000313" key="1">
    <source>
        <dbReference type="EMBL" id="MBB4351601.1"/>
    </source>
</evidence>
<gene>
    <name evidence="2" type="ORF">GGE31_005399</name>
    <name evidence="1" type="ORF">GGE33_005383</name>
    <name evidence="3" type="ORF">GGE35_005383</name>
</gene>
<accession>A0A7W6Y4X6</accession>